<keyword evidence="3" id="KW-1185">Reference proteome</keyword>
<reference evidence="2" key="1">
    <citation type="submission" date="2019-07" db="EMBL/GenBank/DDBJ databases">
        <authorList>
            <person name="Palmer J.M."/>
        </authorList>
    </citation>
    <scope>NUCLEOTIDE SEQUENCE</scope>
    <source>
        <strain evidence="2">PC9</strain>
    </source>
</reference>
<protein>
    <submittedName>
        <fullName evidence="2">Uncharacterized protein</fullName>
    </submittedName>
</protein>
<dbReference type="RefSeq" id="XP_036627425.1">
    <property type="nucleotide sequence ID" value="XM_036780042.1"/>
</dbReference>
<name>A0A8H6ZPP4_PLEOS</name>
<evidence type="ECO:0000313" key="3">
    <source>
        <dbReference type="Proteomes" id="UP000623687"/>
    </source>
</evidence>
<accession>A0A8H6ZPP4</accession>
<dbReference type="AlphaFoldDB" id="A0A8H6ZPP4"/>
<gene>
    <name evidence="2" type="ORF">PC9H_010549</name>
</gene>
<comment type="caution">
    <text evidence="2">The sequence shown here is derived from an EMBL/GenBank/DDBJ whole genome shotgun (WGS) entry which is preliminary data.</text>
</comment>
<sequence length="86" mass="9448">MAHNSLHHQQTVNSLLLNVPAQPLQLLKRPASPSFEGMEESSRKRQKEHVSNEVPSQEPSANVVDQEPVIDGGALVNGLAEELQCR</sequence>
<dbReference type="EMBL" id="JACETU010000008">
    <property type="protein sequence ID" value="KAF7422393.1"/>
    <property type="molecule type" value="Genomic_DNA"/>
</dbReference>
<evidence type="ECO:0000256" key="1">
    <source>
        <dbReference type="SAM" id="MobiDB-lite"/>
    </source>
</evidence>
<organism evidence="2 3">
    <name type="scientific">Pleurotus ostreatus</name>
    <name type="common">Oyster mushroom</name>
    <name type="synonym">White-rot fungus</name>
    <dbReference type="NCBI Taxonomy" id="5322"/>
    <lineage>
        <taxon>Eukaryota</taxon>
        <taxon>Fungi</taxon>
        <taxon>Dikarya</taxon>
        <taxon>Basidiomycota</taxon>
        <taxon>Agaricomycotina</taxon>
        <taxon>Agaricomycetes</taxon>
        <taxon>Agaricomycetidae</taxon>
        <taxon>Agaricales</taxon>
        <taxon>Pleurotineae</taxon>
        <taxon>Pleurotaceae</taxon>
        <taxon>Pleurotus</taxon>
    </lineage>
</organism>
<feature type="compositionally biased region" description="Basic and acidic residues" evidence="1">
    <location>
        <begin position="40"/>
        <end position="51"/>
    </location>
</feature>
<dbReference type="Proteomes" id="UP000623687">
    <property type="component" value="Unassembled WGS sequence"/>
</dbReference>
<feature type="region of interest" description="Disordered" evidence="1">
    <location>
        <begin position="27"/>
        <end position="69"/>
    </location>
</feature>
<dbReference type="VEuPathDB" id="FungiDB:PC9H_010549"/>
<proteinExistence type="predicted"/>
<dbReference type="GeneID" id="59380367"/>
<evidence type="ECO:0000313" key="2">
    <source>
        <dbReference type="EMBL" id="KAF7422393.1"/>
    </source>
</evidence>